<dbReference type="AlphaFoldDB" id="A0A5C5Q591"/>
<accession>A0A5C5Q591</accession>
<feature type="compositionally biased region" description="Polar residues" evidence="1">
    <location>
        <begin position="1"/>
        <end position="14"/>
    </location>
</feature>
<sequence>MTDTSETQANTQQAPVVLPPETSGAPVDPETFCADRTPDCSTSFYDIIYVTGQRRFWLLPKRMAEQLQESVSALKKKTVDTDKATRMSNIADAGLLDYFLTPGPEAFLESTDGETGELGRYTQSREAISDDTAKKAQCRRDWDAARASGDSTAAMHAERDMFAAQKRIEKNQKRMVDLEKISSARAEALGYKRENGVFYTPRALQARDAMDRYLAERKKAKAHGFRMFDPGTKTVESAWEHLKQYKAFQKTFLETGIVDEKALKGLQINILTLEAVMATYINAIVELAECGIAVPEFALSPDDQYEGTEAFQAYMKLQSKRGLLERSIEARYEEWVSATAGKAAPPGVLFADLQEQWHELNKEEDQIKNTAEGTVRWALPPRLFVWEPESYKPNPIERLAKANIPLREMSSASSDDLLNHISLKYLARETGGALGKALEDLKSLPKSLAREADDDRVFSDWLKAGGAHPLDEKGPWFDSAGLFLPDRFFAALKTANFKVESLEAADKRERWGNTLKAMIFEDKQLRNLMLFDNSPQAQLVRCLLPEGSSLQAGVKLEGPKWKNGPQMASAKVNLDVAGWRGEVTLLNLELPARSKAQSLTADYTAYDGSVRTVDFGKLSLDLSAKAWGFAGASLMLARDLTLDQATGYTSLSGIDIAERSGDLAKFDLFVGAQAGCKLSGQLFWCPPPGVVPPAPIPNRAFDSQWRPLAKLDMEVAAAVGASFSGNLKLRIDGGRFLLSLKGSLVWGVGFKGYMTFEVGYESVIALLELVRKEMAANRYQDLDWVDGEALAYVRNLSFLGAVGVDVAFVYVRGYAVVKEIYGRFTEGGRGGLIARTLLRDSNQRVMEDWVRNLQPQAFGPLLLALSSAPKSFSVTEEQGVRSFNETQAHLLQQQAIERCLGWISRKPDACQQFEEAVICMNRDGVRASQAGLTYCKNKMHLDLFMSERLSAFTSSDDVRARYKERVKKLGRRLNSHCTYAKTFIGPAFAPVEEIKVTYKGPEID</sequence>
<evidence type="ECO:0000256" key="1">
    <source>
        <dbReference type="SAM" id="MobiDB-lite"/>
    </source>
</evidence>
<dbReference type="EMBL" id="VFET01000038">
    <property type="protein sequence ID" value="TWS00350.1"/>
    <property type="molecule type" value="Genomic_DNA"/>
</dbReference>
<organism evidence="2 3">
    <name type="scientific">Pseudomonas extremaustralis</name>
    <dbReference type="NCBI Taxonomy" id="359110"/>
    <lineage>
        <taxon>Bacteria</taxon>
        <taxon>Pseudomonadati</taxon>
        <taxon>Pseudomonadota</taxon>
        <taxon>Gammaproteobacteria</taxon>
        <taxon>Pseudomonadales</taxon>
        <taxon>Pseudomonadaceae</taxon>
        <taxon>Pseudomonas</taxon>
    </lineage>
</organism>
<dbReference type="OrthoDB" id="6172510at2"/>
<reference evidence="2 3" key="1">
    <citation type="submission" date="2019-06" db="EMBL/GenBank/DDBJ databases">
        <title>Pseudomonas bimorpha sp. nov. isolated from bovine raw milk and skim milk concentrate.</title>
        <authorList>
            <person name="Hofmann K."/>
            <person name="Huptas C."/>
            <person name="Doll E."/>
            <person name="Scherer S."/>
            <person name="Wenning M."/>
        </authorList>
    </citation>
    <scope>NUCLEOTIDE SEQUENCE [LARGE SCALE GENOMIC DNA]</scope>
    <source>
        <strain evidence="2 3">DSM 17835</strain>
    </source>
</reference>
<gene>
    <name evidence="2" type="ORF">FIV36_28215</name>
</gene>
<proteinExistence type="predicted"/>
<feature type="region of interest" description="Disordered" evidence="1">
    <location>
        <begin position="1"/>
        <end position="28"/>
    </location>
</feature>
<protein>
    <submittedName>
        <fullName evidence="2">Uncharacterized protein</fullName>
    </submittedName>
</protein>
<evidence type="ECO:0000313" key="3">
    <source>
        <dbReference type="Proteomes" id="UP000317951"/>
    </source>
</evidence>
<dbReference type="Proteomes" id="UP000317951">
    <property type="component" value="Unassembled WGS sequence"/>
</dbReference>
<dbReference type="RefSeq" id="WP_130926147.1">
    <property type="nucleotide sequence ID" value="NZ_UYXU01000040.1"/>
</dbReference>
<name>A0A5C5Q591_9PSED</name>
<evidence type="ECO:0000313" key="2">
    <source>
        <dbReference type="EMBL" id="TWS00350.1"/>
    </source>
</evidence>
<comment type="caution">
    <text evidence="2">The sequence shown here is derived from an EMBL/GenBank/DDBJ whole genome shotgun (WGS) entry which is preliminary data.</text>
</comment>